<accession>A0ACB5R6N0</accession>
<organism evidence="1 2">
    <name type="scientific">Inconstantimicrobium mannanitabidum</name>
    <dbReference type="NCBI Taxonomy" id="1604901"/>
    <lineage>
        <taxon>Bacteria</taxon>
        <taxon>Bacillati</taxon>
        <taxon>Bacillota</taxon>
        <taxon>Clostridia</taxon>
        <taxon>Eubacteriales</taxon>
        <taxon>Clostridiaceae</taxon>
        <taxon>Inconstantimicrobium</taxon>
    </lineage>
</organism>
<sequence>MNKFKRITSIAALICFIALGSPIQGNTVYAAEKSNKIVSDVNLGNINKKAVNQDLKDSHNFGLKQNSKQDKEWMDKHMTKTTKVALNSLGKQRVKTEENEKAKASRNFSTAPSSSKNNSLSASSNASLPNHVDNSVLPAFPAIGDQGRLGSCTTFASTYYQMTYTSNLSRGLDAKNDPNNFNKFSPKWTYNFCNGGENSGSNLGENYRVLTEMGAAKWNEFPYVGSLSPETNYKAWPTDASIYRDAMNYKVDKSGVISIWDDSTQTPVTSPDDSHLQAVKTMLANGSVLTFGTYYEALNFTQVKDDPSTSLDDAYAGQLIADWASNSTEGGHCMTIVGYDDDIWSDINNNGVVDPGEKGAFKIANSWGSNWGNNGFLWLSYDALNPVSSVANNPSSSSGRQNAFQNNNEVYWITVNPTSYSPKVTAQFTLNTANRSQSRVEISAVDEKGTTDKNIYCPYGFQSNFFANCSFDGTANSDDATFVLDLTKLVDSNSIQDFKHNKWNVKISDGVADGTKLTVKDFKFIDNATSEVYEAPISTPVVLDGSSTSFCMGSGFDNVAVPSNLHSDSQGMTSVHLAWSPSITSGVTGYAIYNSGNKVGTTTSTDFNVTNLQPGTTGEFSVRAYNDKGEYSLPTDRINVSALKDTELPTVPTGFSISKTDKSVTLTWKPSTDNYKVENYYIFRDKWLMGAYGVPIGTTTNPTYTDTSVEPGGTYKYYVEAYDGSNVSQQSETITVQIPQQNKVTVYYKSSAGRNNIHYCVNKVWTEAPGKTMSDSILYPGYKEHTIDIGDNTSTEVCFNLNGSSWDNNNSKNYTLGAGRWMINGDTHTVTQLDAFKATAPTNLVVTNTTDTSVRLAWTESKSTGSSVIGGYGIYRNGVLVGTATSGTSFVDNVVSPKNNQYTYYVRALDSSYNPISDMSNSITVGTKTRNIVTVYYKHGYNTPYIHYCPDGGAWTAAPGVKMPAAEMAGYNKISIDLGTATQMKFCFNDGNGKWDNNLGNNYTLSVGTYTFIPGSNGAAGIFITSAPNSQSQGKLSYNTSLNTPYFKAA</sequence>
<comment type="caution">
    <text evidence="1">The sequence shown here is derived from an EMBL/GenBank/DDBJ whole genome shotgun (WGS) entry which is preliminary data.</text>
</comment>
<proteinExistence type="predicted"/>
<protein>
    <submittedName>
        <fullName evidence="1">Uncharacterized protein</fullName>
    </submittedName>
</protein>
<dbReference type="EMBL" id="BROD01000001">
    <property type="protein sequence ID" value="GKX64875.1"/>
    <property type="molecule type" value="Genomic_DNA"/>
</dbReference>
<evidence type="ECO:0000313" key="2">
    <source>
        <dbReference type="Proteomes" id="UP001058074"/>
    </source>
</evidence>
<name>A0ACB5R6N0_9CLOT</name>
<gene>
    <name evidence="1" type="ORF">rsdtw13_01330</name>
</gene>
<keyword evidence="2" id="KW-1185">Reference proteome</keyword>
<evidence type="ECO:0000313" key="1">
    <source>
        <dbReference type="EMBL" id="GKX64875.1"/>
    </source>
</evidence>
<reference evidence="1" key="1">
    <citation type="journal article" date="2025" name="Int. J. Syst. Evol. Microbiol.">
        <title>Inconstantimicrobium mannanitabidum sp. nov., a novel member of the family Clostridiaceae isolated from anoxic soil under the treatment of reductive soil disinfestation.</title>
        <authorList>
            <person name="Ueki A."/>
            <person name="Tonouchi A."/>
            <person name="Honma S."/>
            <person name="Kaku N."/>
            <person name="Ueki K."/>
        </authorList>
    </citation>
    <scope>NUCLEOTIDE SEQUENCE</scope>
    <source>
        <strain evidence="1">TW13</strain>
    </source>
</reference>
<dbReference type="Proteomes" id="UP001058074">
    <property type="component" value="Unassembled WGS sequence"/>
</dbReference>